<feature type="transmembrane region" description="Helical" evidence="1">
    <location>
        <begin position="79"/>
        <end position="104"/>
    </location>
</feature>
<feature type="transmembrane region" description="Helical" evidence="1">
    <location>
        <begin position="49"/>
        <end position="67"/>
    </location>
</feature>
<feature type="transmembrane region" description="Helical" evidence="1">
    <location>
        <begin position="134"/>
        <end position="152"/>
    </location>
</feature>
<dbReference type="Proteomes" id="UP000722336">
    <property type="component" value="Unassembled WGS sequence"/>
</dbReference>
<protein>
    <submittedName>
        <fullName evidence="3">Histidine kinase</fullName>
    </submittedName>
</protein>
<dbReference type="Pfam" id="PF06580">
    <property type="entry name" value="His_kinase"/>
    <property type="match status" value="1"/>
</dbReference>
<dbReference type="PROSITE" id="PS50109">
    <property type="entry name" value="HIS_KIN"/>
    <property type="match status" value="1"/>
</dbReference>
<keyword evidence="1" id="KW-1133">Transmembrane helix</keyword>
<proteinExistence type="predicted"/>
<dbReference type="PANTHER" id="PTHR34220">
    <property type="entry name" value="SENSOR HISTIDINE KINASE YPDA"/>
    <property type="match status" value="1"/>
</dbReference>
<accession>A0ABS6SFI9</accession>
<evidence type="ECO:0000259" key="2">
    <source>
        <dbReference type="PROSITE" id="PS50109"/>
    </source>
</evidence>
<feature type="transmembrane region" description="Helical" evidence="1">
    <location>
        <begin position="12"/>
        <end position="29"/>
    </location>
</feature>
<dbReference type="InterPro" id="IPR005467">
    <property type="entry name" value="His_kinase_dom"/>
</dbReference>
<evidence type="ECO:0000313" key="4">
    <source>
        <dbReference type="Proteomes" id="UP000722336"/>
    </source>
</evidence>
<dbReference type="InterPro" id="IPR050640">
    <property type="entry name" value="Bact_2-comp_sensor_kinase"/>
</dbReference>
<dbReference type="RefSeq" id="WP_218445996.1">
    <property type="nucleotide sequence ID" value="NZ_JAGSPA010000003.1"/>
</dbReference>
<sequence length="367" mass="41227">MNLKFQNLQPDARAALFSITFFWAFYFAITTLRSFVSDYPDPMLMIPRRAGVVLVGAAITWIIFLVLRPFEKQTLSVRMAAHFLAAIPAAAAYGAVNHFFFYILSPLPMLGEPGEGKMKGINAAHMILESAISWYWFFSAWAAFYLALRYAAEVRTAERRAAAWRTEAQSAQLRALRYQVNPHFLFNTLNSISTMILKKRNVEAEQMVLNLSTFLRTSLSGDPETLVPLSEEVEQQRLYLDVERVRFRDRLNVEINVAPDAGRSFVPPMILQPIIENAVKYAVSPAKTRVTIRLKALRVGDRLHIRIADDGPGVPPPFESGLGTGLANVRDRIRTHFGNDATFSAGPGENGGFVVDMSWIPGRRYVP</sequence>
<dbReference type="SMART" id="SM00387">
    <property type="entry name" value="HATPase_c"/>
    <property type="match status" value="1"/>
</dbReference>
<dbReference type="Pfam" id="PF02518">
    <property type="entry name" value="HATPase_c"/>
    <property type="match status" value="1"/>
</dbReference>
<comment type="caution">
    <text evidence="3">The sequence shown here is derived from an EMBL/GenBank/DDBJ whole genome shotgun (WGS) entry which is preliminary data.</text>
</comment>
<dbReference type="GO" id="GO:0016301">
    <property type="term" value="F:kinase activity"/>
    <property type="evidence" value="ECO:0007669"/>
    <property type="project" value="UniProtKB-KW"/>
</dbReference>
<organism evidence="3 4">
    <name type="scientific">Pacificimonas pallii</name>
    <dbReference type="NCBI Taxonomy" id="2827236"/>
    <lineage>
        <taxon>Bacteria</taxon>
        <taxon>Pseudomonadati</taxon>
        <taxon>Pseudomonadota</taxon>
        <taxon>Alphaproteobacteria</taxon>
        <taxon>Sphingomonadales</taxon>
        <taxon>Sphingosinicellaceae</taxon>
        <taxon>Pacificimonas</taxon>
    </lineage>
</organism>
<keyword evidence="3" id="KW-0808">Transferase</keyword>
<gene>
    <name evidence="3" type="ORF">KCG44_10275</name>
</gene>
<keyword evidence="1" id="KW-0472">Membrane</keyword>
<dbReference type="PANTHER" id="PTHR34220:SF7">
    <property type="entry name" value="SENSOR HISTIDINE KINASE YPDA"/>
    <property type="match status" value="1"/>
</dbReference>
<dbReference type="InterPro" id="IPR003594">
    <property type="entry name" value="HATPase_dom"/>
</dbReference>
<evidence type="ECO:0000313" key="3">
    <source>
        <dbReference type="EMBL" id="MBV7257167.1"/>
    </source>
</evidence>
<dbReference type="InterPro" id="IPR010559">
    <property type="entry name" value="Sig_transdc_His_kin_internal"/>
</dbReference>
<reference evidence="3 4" key="1">
    <citation type="submission" date="2021-04" db="EMBL/GenBank/DDBJ databases">
        <authorList>
            <person name="Pira H."/>
            <person name="Risdian C."/>
            <person name="Wink J."/>
        </authorList>
    </citation>
    <scope>NUCLEOTIDE SEQUENCE [LARGE SCALE GENOMIC DNA]</scope>
    <source>
        <strain evidence="3 4">WHA3</strain>
    </source>
</reference>
<keyword evidence="3" id="KW-0418">Kinase</keyword>
<evidence type="ECO:0000256" key="1">
    <source>
        <dbReference type="SAM" id="Phobius"/>
    </source>
</evidence>
<feature type="domain" description="Histidine kinase" evidence="2">
    <location>
        <begin position="270"/>
        <end position="361"/>
    </location>
</feature>
<dbReference type="EMBL" id="JAGSPA010000003">
    <property type="protein sequence ID" value="MBV7257167.1"/>
    <property type="molecule type" value="Genomic_DNA"/>
</dbReference>
<keyword evidence="4" id="KW-1185">Reference proteome</keyword>
<keyword evidence="1" id="KW-0812">Transmembrane</keyword>
<name>A0ABS6SFI9_9SPHN</name>